<evidence type="ECO:0000256" key="1">
    <source>
        <dbReference type="PROSITE-ProRule" id="PRU00339"/>
    </source>
</evidence>
<protein>
    <submittedName>
        <fullName evidence="3">Uncharacterized protein</fullName>
    </submittedName>
</protein>
<comment type="caution">
    <text evidence="3">The sequence shown here is derived from an EMBL/GenBank/DDBJ whole genome shotgun (WGS) entry which is preliminary data.</text>
</comment>
<dbReference type="Gene3D" id="1.25.40.10">
    <property type="entry name" value="Tetratricopeptide repeat domain"/>
    <property type="match status" value="2"/>
</dbReference>
<dbReference type="InterPro" id="IPR019734">
    <property type="entry name" value="TPR_rpt"/>
</dbReference>
<dbReference type="Proteomes" id="UP000237144">
    <property type="component" value="Unassembled WGS sequence"/>
</dbReference>
<feature type="repeat" description="TPR" evidence="1">
    <location>
        <begin position="540"/>
        <end position="573"/>
    </location>
</feature>
<dbReference type="SMART" id="SM00028">
    <property type="entry name" value="TPR"/>
    <property type="match status" value="4"/>
</dbReference>
<keyword evidence="1" id="KW-0802">TPR repeat</keyword>
<name>A0A2S5B918_9BASI</name>
<feature type="compositionally biased region" description="Basic and acidic residues" evidence="2">
    <location>
        <begin position="180"/>
        <end position="199"/>
    </location>
</feature>
<feature type="compositionally biased region" description="Basic and acidic residues" evidence="2">
    <location>
        <begin position="153"/>
        <end position="172"/>
    </location>
</feature>
<dbReference type="EMBL" id="PJQD01000038">
    <property type="protein sequence ID" value="POY73273.1"/>
    <property type="molecule type" value="Genomic_DNA"/>
</dbReference>
<dbReference type="PROSITE" id="PS50005">
    <property type="entry name" value="TPR"/>
    <property type="match status" value="1"/>
</dbReference>
<dbReference type="AlphaFoldDB" id="A0A2S5B918"/>
<feature type="region of interest" description="Disordered" evidence="2">
    <location>
        <begin position="856"/>
        <end position="910"/>
    </location>
</feature>
<evidence type="ECO:0000313" key="4">
    <source>
        <dbReference type="Proteomes" id="UP000237144"/>
    </source>
</evidence>
<feature type="compositionally biased region" description="Polar residues" evidence="2">
    <location>
        <begin position="43"/>
        <end position="58"/>
    </location>
</feature>
<proteinExistence type="predicted"/>
<dbReference type="OrthoDB" id="19588at2759"/>
<reference evidence="3 4" key="1">
    <citation type="journal article" date="2018" name="Front. Microbiol.">
        <title>Prospects for Fungal Bioremediation of Acidic Radioactive Waste Sites: Characterization and Genome Sequence of Rhodotorula taiwanensis MD1149.</title>
        <authorList>
            <person name="Tkavc R."/>
            <person name="Matrosova V.Y."/>
            <person name="Grichenko O.E."/>
            <person name="Gostincar C."/>
            <person name="Volpe R.P."/>
            <person name="Klimenkova P."/>
            <person name="Gaidamakova E.K."/>
            <person name="Zhou C.E."/>
            <person name="Stewart B.J."/>
            <person name="Lyman M.G."/>
            <person name="Malfatti S.A."/>
            <person name="Rubinfeld B."/>
            <person name="Courtot M."/>
            <person name="Singh J."/>
            <person name="Dalgard C.L."/>
            <person name="Hamilton T."/>
            <person name="Frey K.G."/>
            <person name="Gunde-Cimerman N."/>
            <person name="Dugan L."/>
            <person name="Daly M.J."/>
        </authorList>
    </citation>
    <scope>NUCLEOTIDE SEQUENCE [LARGE SCALE GENOMIC DNA]</scope>
    <source>
        <strain evidence="3 4">MD1149</strain>
    </source>
</reference>
<feature type="region of interest" description="Disordered" evidence="2">
    <location>
        <begin position="1"/>
        <end position="207"/>
    </location>
</feature>
<feature type="compositionally biased region" description="Pro residues" evidence="2">
    <location>
        <begin position="1"/>
        <end position="12"/>
    </location>
</feature>
<accession>A0A2S5B918</accession>
<evidence type="ECO:0000256" key="2">
    <source>
        <dbReference type="SAM" id="MobiDB-lite"/>
    </source>
</evidence>
<dbReference type="SUPFAM" id="SSF48452">
    <property type="entry name" value="TPR-like"/>
    <property type="match status" value="1"/>
</dbReference>
<evidence type="ECO:0000313" key="3">
    <source>
        <dbReference type="EMBL" id="POY73273.1"/>
    </source>
</evidence>
<organism evidence="3 4">
    <name type="scientific">Rhodotorula taiwanensis</name>
    <dbReference type="NCBI Taxonomy" id="741276"/>
    <lineage>
        <taxon>Eukaryota</taxon>
        <taxon>Fungi</taxon>
        <taxon>Dikarya</taxon>
        <taxon>Basidiomycota</taxon>
        <taxon>Pucciniomycotina</taxon>
        <taxon>Microbotryomycetes</taxon>
        <taxon>Sporidiobolales</taxon>
        <taxon>Sporidiobolaceae</taxon>
        <taxon>Rhodotorula</taxon>
    </lineage>
</organism>
<gene>
    <name evidence="3" type="ORF">BMF94_3607</name>
</gene>
<feature type="compositionally biased region" description="Pro residues" evidence="2">
    <location>
        <begin position="140"/>
        <end position="151"/>
    </location>
</feature>
<sequence>MAATPPSSPPLLPAASFPEVRENTGGDDDDCRAHHVPELFSPGSRSAETNGTGATGSTEPVGAATRSLLSSVDARQRRDDFVGTGDADSEQDVFGTPMLGSSAGTAMFTGASDASSSWDRIESPSTPAKNERARAMSDGPPRPSPFFLPTPEPEERFDARSSELGREDREAQPDLTASPRESEPDADECRVIKAEDGESMKGGLTDSQEDVLLAQSVTRSQSDFSHWLEETLRLAKGDGTSTIESDDALSSILEATRHVRRSGKTSGLDLSQVTERASLINFGESALPEEDITISTLPSAPREPTAEEVVAETDAETAPVPDVEAQKPDDRPLIPGKPSLSPRTRTWPWQMLSFLLAASIAYDRYTRQTEAAVSLTTVPARSLAYTPVNQTILVSHFPTPLAVGKHHSSLWYASICSALAMLGAAAPWAVKLARPASAVPQSDSQARPRASSLDPVGLATARELLQVGVTAYGRSDLKTAQVAFAAVLDSGSPTGEKASASEWLGRTLYRLGRVHGADRLYLQEAAAAFERSIRLAAQRATPRASLGRTLYRLGDYPKAVKTLQHAIRRDDRLAFAYEWLGKALSRLTPCDGPLVERYLRRAIELDPHSYTACAFLGEYLHVHGGQSTAEAKEALLQAVALRYDYPAAHLRLAYIATEQMDAEAAARHFAAAVETRPVGLRDHGSMPTSEVAIDGPTPYLAWYFSEPSQSPRRLAILKQALADHPHDELLRLLQAVPPATAAASVAEEAIPFGEGTSNQLEQRLSVLSKRTQRFAPHDDPIGHGLYALALLALGQTEAGEQAYNRFWSAVVDRRRQMKSPASESAVPASEEAGPASTIAFLAMAFFERRTTFAHSARPSIAPKTLANKSPWTPSPRKMRPREVASSVKEGSSSTPVANLRRSPRNVKASP</sequence>
<dbReference type="InterPro" id="IPR011990">
    <property type="entry name" value="TPR-like_helical_dom_sf"/>
</dbReference>
<feature type="region of interest" description="Disordered" evidence="2">
    <location>
        <begin position="297"/>
        <end position="339"/>
    </location>
</feature>
<feature type="compositionally biased region" description="Polar residues" evidence="2">
    <location>
        <begin position="112"/>
        <end position="128"/>
    </location>
</feature>
<keyword evidence="4" id="KW-1185">Reference proteome</keyword>